<name>A0A9E2W4A1_9BACT</name>
<dbReference type="RefSeq" id="WP_217791286.1">
    <property type="nucleotide sequence ID" value="NZ_JAHSPG010000006.1"/>
</dbReference>
<comment type="caution">
    <text evidence="2">The sequence shown here is derived from an EMBL/GenBank/DDBJ whole genome shotgun (WGS) entry which is preliminary data.</text>
</comment>
<dbReference type="Proteomes" id="UP000812270">
    <property type="component" value="Unassembled WGS sequence"/>
</dbReference>
<proteinExistence type="predicted"/>
<protein>
    <submittedName>
        <fullName evidence="2">IS200/IS605 family transposase</fullName>
    </submittedName>
</protein>
<evidence type="ECO:0000313" key="3">
    <source>
        <dbReference type="Proteomes" id="UP000812270"/>
    </source>
</evidence>
<dbReference type="EMBL" id="JAHSPG010000006">
    <property type="protein sequence ID" value="MBV4357634.1"/>
    <property type="molecule type" value="Genomic_DNA"/>
</dbReference>
<dbReference type="NCBIfam" id="NF033573">
    <property type="entry name" value="transpos_IS200"/>
    <property type="match status" value="1"/>
</dbReference>
<dbReference type="PANTHER" id="PTHR33360:SF2">
    <property type="entry name" value="TRANSPOSASE FOR INSERTION SEQUENCE ELEMENT IS200"/>
    <property type="match status" value="1"/>
</dbReference>
<keyword evidence="3" id="KW-1185">Reference proteome</keyword>
<accession>A0A9E2W4A1</accession>
<dbReference type="Pfam" id="PF01797">
    <property type="entry name" value="Y1_Tnp"/>
    <property type="match status" value="1"/>
</dbReference>
<dbReference type="PANTHER" id="PTHR33360">
    <property type="entry name" value="TRANSPOSASE FOR INSERTION SEQUENCE ELEMENT IS200"/>
    <property type="match status" value="1"/>
</dbReference>
<gene>
    <name evidence="2" type="primary">tnpA</name>
    <name evidence="2" type="ORF">KTO63_10775</name>
</gene>
<organism evidence="2 3">
    <name type="scientific">Pinibacter aurantiacus</name>
    <dbReference type="NCBI Taxonomy" id="2851599"/>
    <lineage>
        <taxon>Bacteria</taxon>
        <taxon>Pseudomonadati</taxon>
        <taxon>Bacteroidota</taxon>
        <taxon>Chitinophagia</taxon>
        <taxon>Chitinophagales</taxon>
        <taxon>Chitinophagaceae</taxon>
        <taxon>Pinibacter</taxon>
    </lineage>
</organism>
<dbReference type="SMART" id="SM01321">
    <property type="entry name" value="Y1_Tnp"/>
    <property type="match status" value="1"/>
</dbReference>
<feature type="domain" description="Transposase IS200-like" evidence="1">
    <location>
        <begin position="5"/>
        <end position="119"/>
    </location>
</feature>
<dbReference type="InterPro" id="IPR002686">
    <property type="entry name" value="Transposase_17"/>
</dbReference>
<reference evidence="2" key="1">
    <citation type="submission" date="2021-06" db="EMBL/GenBank/DDBJ databases">
        <authorList>
            <person name="Huq M.A."/>
        </authorList>
    </citation>
    <scope>NUCLEOTIDE SEQUENCE</scope>
    <source>
        <strain evidence="2">MAH-26</strain>
    </source>
</reference>
<dbReference type="GO" id="GO:0006313">
    <property type="term" value="P:DNA transposition"/>
    <property type="evidence" value="ECO:0007669"/>
    <property type="project" value="InterPro"/>
</dbReference>
<dbReference type="GO" id="GO:0004803">
    <property type="term" value="F:transposase activity"/>
    <property type="evidence" value="ECO:0007669"/>
    <property type="project" value="InterPro"/>
</dbReference>
<evidence type="ECO:0000313" key="2">
    <source>
        <dbReference type="EMBL" id="MBV4357634.1"/>
    </source>
</evidence>
<dbReference type="AlphaFoldDB" id="A0A9E2W4A1"/>
<dbReference type="GO" id="GO:0003677">
    <property type="term" value="F:DNA binding"/>
    <property type="evidence" value="ECO:0007669"/>
    <property type="project" value="InterPro"/>
</dbReference>
<sequence length="153" mass="18138">MANTYSQIYVHFVFAVQSRISLIRDEWKNELYKYMTGVIEQQGHKLFQINGMPDHVHVLVSMNCTQSLSDLMYHVKRSSSSWVNQKRLVPGRFSWQEGFGAFSYGKSQIGDVIRYIENQEEHHKTRSFMEEYVAFLKAFDVEFDERYVFKSID</sequence>
<evidence type="ECO:0000259" key="1">
    <source>
        <dbReference type="SMART" id="SM01321"/>
    </source>
</evidence>